<dbReference type="EMBL" id="JAVRHO010000002">
    <property type="protein sequence ID" value="MDT0645371.1"/>
    <property type="molecule type" value="Genomic_DNA"/>
</dbReference>
<organism evidence="4 5">
    <name type="scientific">Autumnicola lenta</name>
    <dbReference type="NCBI Taxonomy" id="3075593"/>
    <lineage>
        <taxon>Bacteria</taxon>
        <taxon>Pseudomonadati</taxon>
        <taxon>Bacteroidota</taxon>
        <taxon>Flavobacteriia</taxon>
        <taxon>Flavobacteriales</taxon>
        <taxon>Flavobacteriaceae</taxon>
        <taxon>Autumnicola</taxon>
    </lineage>
</organism>
<evidence type="ECO:0000313" key="4">
    <source>
        <dbReference type="EMBL" id="MDT0645371.1"/>
    </source>
</evidence>
<protein>
    <submittedName>
        <fullName evidence="4">FecR family protein</fullName>
    </submittedName>
</protein>
<evidence type="ECO:0000259" key="2">
    <source>
        <dbReference type="Pfam" id="PF04773"/>
    </source>
</evidence>
<dbReference type="InterPro" id="IPR012373">
    <property type="entry name" value="Ferrdict_sens_TM"/>
</dbReference>
<sequence>MKNREFNNKDVERFWNASYSELPKDQIEESWQKFSSANSLKDKSSFRRNYYGAGMAAAVLVLLFSTYYYVALYNPIIQINNYGLLDKQVNLPDGSLVLLKEGGEIKYKEHFSARKVEIKGEAFFDVVKDSSREFNVISGSTTTKVLGTKFSVSEKGSKGVEISLYTGRIMVKVKGQAESWGLIPGESLAYHQGITKIRKFNTTLSFALGNKFIDVNNIELEELFDFLGRRFNYKFSNSDLTEKERVTLRINKEDSLAEILHLLSIINNISYEIKEEKKQVEISRK</sequence>
<dbReference type="RefSeq" id="WP_311493519.1">
    <property type="nucleotide sequence ID" value="NZ_JAVRHO010000002.1"/>
</dbReference>
<gene>
    <name evidence="4" type="ORF">RM545_01605</name>
</gene>
<accession>A0ABU3CGE8</accession>
<reference evidence="4 5" key="1">
    <citation type="submission" date="2023-09" db="EMBL/GenBank/DDBJ databases">
        <authorList>
            <person name="Rey-Velasco X."/>
        </authorList>
    </citation>
    <scope>NUCLEOTIDE SEQUENCE [LARGE SCALE GENOMIC DNA]</scope>
    <source>
        <strain evidence="4 5">F260</strain>
    </source>
</reference>
<dbReference type="Pfam" id="PF16344">
    <property type="entry name" value="FecR_C"/>
    <property type="match status" value="1"/>
</dbReference>
<keyword evidence="1" id="KW-0812">Transmembrane</keyword>
<evidence type="ECO:0000313" key="5">
    <source>
        <dbReference type="Proteomes" id="UP001245285"/>
    </source>
</evidence>
<name>A0ABU3CGE8_9FLAO</name>
<keyword evidence="1" id="KW-0472">Membrane</keyword>
<feature type="domain" description="FecR protein" evidence="2">
    <location>
        <begin position="88"/>
        <end position="169"/>
    </location>
</feature>
<dbReference type="Pfam" id="PF04773">
    <property type="entry name" value="FecR"/>
    <property type="match status" value="1"/>
</dbReference>
<dbReference type="PANTHER" id="PTHR30273:SF2">
    <property type="entry name" value="PROTEIN FECR"/>
    <property type="match status" value="1"/>
</dbReference>
<keyword evidence="5" id="KW-1185">Reference proteome</keyword>
<evidence type="ECO:0000259" key="3">
    <source>
        <dbReference type="Pfam" id="PF16344"/>
    </source>
</evidence>
<dbReference type="Gene3D" id="3.55.50.30">
    <property type="match status" value="1"/>
</dbReference>
<feature type="domain" description="Protein FecR C-terminal" evidence="3">
    <location>
        <begin position="216"/>
        <end position="277"/>
    </location>
</feature>
<keyword evidence="1" id="KW-1133">Transmembrane helix</keyword>
<dbReference type="InterPro" id="IPR032508">
    <property type="entry name" value="FecR_C"/>
</dbReference>
<feature type="transmembrane region" description="Helical" evidence="1">
    <location>
        <begin position="50"/>
        <end position="70"/>
    </location>
</feature>
<dbReference type="Proteomes" id="UP001245285">
    <property type="component" value="Unassembled WGS sequence"/>
</dbReference>
<comment type="caution">
    <text evidence="4">The sequence shown here is derived from an EMBL/GenBank/DDBJ whole genome shotgun (WGS) entry which is preliminary data.</text>
</comment>
<dbReference type="PANTHER" id="PTHR30273">
    <property type="entry name" value="PERIPLASMIC SIGNAL SENSOR AND SIGMA FACTOR ACTIVATOR FECR-RELATED"/>
    <property type="match status" value="1"/>
</dbReference>
<dbReference type="InterPro" id="IPR006860">
    <property type="entry name" value="FecR"/>
</dbReference>
<dbReference type="Gene3D" id="2.60.120.1440">
    <property type="match status" value="1"/>
</dbReference>
<proteinExistence type="predicted"/>
<evidence type="ECO:0000256" key="1">
    <source>
        <dbReference type="SAM" id="Phobius"/>
    </source>
</evidence>